<comment type="caution">
    <text evidence="2">The sequence shown here is derived from an EMBL/GenBank/DDBJ whole genome shotgun (WGS) entry which is preliminary data.</text>
</comment>
<dbReference type="Pfam" id="PF00561">
    <property type="entry name" value="Abhydrolase_1"/>
    <property type="match status" value="1"/>
</dbReference>
<reference evidence="2 3" key="1">
    <citation type="submission" date="2023-01" db="EMBL/GenBank/DDBJ databases">
        <title>Analysis of 21 Apiospora genomes using comparative genomics revels a genus with tremendous synthesis potential of carbohydrate active enzymes and secondary metabolites.</title>
        <authorList>
            <person name="Sorensen T."/>
        </authorList>
    </citation>
    <scope>NUCLEOTIDE SEQUENCE [LARGE SCALE GENOMIC DNA]</scope>
    <source>
        <strain evidence="2 3">CBS 114990</strain>
    </source>
</reference>
<dbReference type="Proteomes" id="UP001433268">
    <property type="component" value="Unassembled WGS sequence"/>
</dbReference>
<dbReference type="SUPFAM" id="SSF53474">
    <property type="entry name" value="alpha/beta-Hydrolases"/>
    <property type="match status" value="1"/>
</dbReference>
<dbReference type="GeneID" id="92048089"/>
<dbReference type="PANTHER" id="PTHR43798">
    <property type="entry name" value="MONOACYLGLYCEROL LIPASE"/>
    <property type="match status" value="1"/>
</dbReference>
<dbReference type="Gene3D" id="3.40.50.1820">
    <property type="entry name" value="alpha/beta hydrolase"/>
    <property type="match status" value="1"/>
</dbReference>
<evidence type="ECO:0000313" key="3">
    <source>
        <dbReference type="Proteomes" id="UP001433268"/>
    </source>
</evidence>
<proteinExistence type="predicted"/>
<evidence type="ECO:0000313" key="2">
    <source>
        <dbReference type="EMBL" id="KAK8070511.1"/>
    </source>
</evidence>
<accession>A0ABR1VGZ4</accession>
<gene>
    <name evidence="2" type="ORF">PG997_010714</name>
</gene>
<sequence>MTSLSIKKRYADTRNGQMHYRYALPSSPVAPPREVLVFLHKSASSSASYEKLMTHYATRGHPCFAPDMPGFGGSFDPSPEAVEEIETQGMRWYVTIFVDILKQFLASYTNGSGGTSSVHLIGHHAGAALATEMAAVYPSLVKSVCLVGPSIMSAGDRARMRDKYIAPFNRPVADGSHLLKTWNYLRDMGIRGGCGPGSGSDDDDDDERDLYLGLHQREALDHIRAWKGRNQIYGAIWRQDGEKYLRLIQCPVMAMCARDDTLWPYFENVQKVREDVAMVEVKGANFTLDRDVEGIIRDWSTFILDTL</sequence>
<dbReference type="PANTHER" id="PTHR43798:SF33">
    <property type="entry name" value="HYDROLASE, PUTATIVE (AFU_ORTHOLOGUE AFUA_2G14860)-RELATED"/>
    <property type="match status" value="1"/>
</dbReference>
<evidence type="ECO:0000259" key="1">
    <source>
        <dbReference type="Pfam" id="PF00561"/>
    </source>
</evidence>
<dbReference type="InterPro" id="IPR000073">
    <property type="entry name" value="AB_hydrolase_1"/>
</dbReference>
<protein>
    <recommendedName>
        <fullName evidence="1">AB hydrolase-1 domain-containing protein</fullName>
    </recommendedName>
</protein>
<feature type="domain" description="AB hydrolase-1" evidence="1">
    <location>
        <begin position="35"/>
        <end position="273"/>
    </location>
</feature>
<name>A0ABR1VGZ4_9PEZI</name>
<dbReference type="InterPro" id="IPR050266">
    <property type="entry name" value="AB_hydrolase_sf"/>
</dbReference>
<keyword evidence="3" id="KW-1185">Reference proteome</keyword>
<organism evidence="2 3">
    <name type="scientific">Apiospora hydei</name>
    <dbReference type="NCBI Taxonomy" id="1337664"/>
    <lineage>
        <taxon>Eukaryota</taxon>
        <taxon>Fungi</taxon>
        <taxon>Dikarya</taxon>
        <taxon>Ascomycota</taxon>
        <taxon>Pezizomycotina</taxon>
        <taxon>Sordariomycetes</taxon>
        <taxon>Xylariomycetidae</taxon>
        <taxon>Amphisphaeriales</taxon>
        <taxon>Apiosporaceae</taxon>
        <taxon>Apiospora</taxon>
    </lineage>
</organism>
<dbReference type="EMBL" id="JAQQWN010000008">
    <property type="protein sequence ID" value="KAK8070511.1"/>
    <property type="molecule type" value="Genomic_DNA"/>
</dbReference>
<dbReference type="InterPro" id="IPR029058">
    <property type="entry name" value="AB_hydrolase_fold"/>
</dbReference>
<dbReference type="RefSeq" id="XP_066664319.1">
    <property type="nucleotide sequence ID" value="XM_066815029.1"/>
</dbReference>